<dbReference type="Gene3D" id="1.10.150.130">
    <property type="match status" value="1"/>
</dbReference>
<evidence type="ECO:0000313" key="8">
    <source>
        <dbReference type="EMBL" id="MDB7085893.1"/>
    </source>
</evidence>
<feature type="domain" description="Core-binding (CB)" evidence="7">
    <location>
        <begin position="1"/>
        <end position="83"/>
    </location>
</feature>
<name>A0AB35IQL3_9FIRM</name>
<dbReference type="InterPro" id="IPR011010">
    <property type="entry name" value="DNA_brk_join_enz"/>
</dbReference>
<comment type="caution">
    <text evidence="8">The sequence shown here is derived from an EMBL/GenBank/DDBJ whole genome shotgun (WGS) entry which is preliminary data.</text>
</comment>
<sequence>MDSVVVCDKWLDYYKNEVSDITYKRYCSTVIQYIKPFIKRNSIINLTADNINEFLNDMRKKNVEPTVMSRIRHSFVMIIKFAKRCGYKIDIDTNMIKLPKVEEYETTITQSQAKMIYNYCIGKTDYLSIAILLSMFTGIRISEICALKISDIEINEHTIHVYKTIQKNKNGKLEIAEVSALSNKRDVIIPDILYNYLKIYLSGHNEEEYFISNRKNGFCSTRVLQKKLQELSNQLGFYFNFNYLRNYFFHVCMRSNMNIYTLMDLYGLSQMKVTFGEKNRQSMKKKFDEVQKIGWFNQ</sequence>
<evidence type="ECO:0000256" key="3">
    <source>
        <dbReference type="ARBA" id="ARBA00023125"/>
    </source>
</evidence>
<reference evidence="8" key="1">
    <citation type="submission" date="2023-01" db="EMBL/GenBank/DDBJ databases">
        <title>Human gut microbiome strain richness.</title>
        <authorList>
            <person name="Chen-Liaw A."/>
        </authorList>
    </citation>
    <scope>NUCLEOTIDE SEQUENCE</scope>
    <source>
        <strain evidence="8">1001217st2_G6_1001217B_191108</strain>
    </source>
</reference>
<keyword evidence="4" id="KW-0233">DNA recombination</keyword>
<dbReference type="InterPro" id="IPR002104">
    <property type="entry name" value="Integrase_catalytic"/>
</dbReference>
<protein>
    <submittedName>
        <fullName evidence="8">Site-specific integrase</fullName>
    </submittedName>
</protein>
<dbReference type="Pfam" id="PF14659">
    <property type="entry name" value="Phage_int_SAM_3"/>
    <property type="match status" value="1"/>
</dbReference>
<evidence type="ECO:0000256" key="4">
    <source>
        <dbReference type="ARBA" id="ARBA00023172"/>
    </source>
</evidence>
<dbReference type="AlphaFoldDB" id="A0AB35IQL3"/>
<evidence type="ECO:0000259" key="6">
    <source>
        <dbReference type="PROSITE" id="PS51898"/>
    </source>
</evidence>
<dbReference type="InterPro" id="IPR044068">
    <property type="entry name" value="CB"/>
</dbReference>
<evidence type="ECO:0000256" key="2">
    <source>
        <dbReference type="ARBA" id="ARBA00022908"/>
    </source>
</evidence>
<dbReference type="SUPFAM" id="SSF56349">
    <property type="entry name" value="DNA breaking-rejoining enzymes"/>
    <property type="match status" value="1"/>
</dbReference>
<evidence type="ECO:0000256" key="5">
    <source>
        <dbReference type="PROSITE-ProRule" id="PRU01248"/>
    </source>
</evidence>
<keyword evidence="2" id="KW-0229">DNA integration</keyword>
<comment type="similarity">
    <text evidence="1">Belongs to the 'phage' integrase family.</text>
</comment>
<evidence type="ECO:0000313" key="9">
    <source>
        <dbReference type="Proteomes" id="UP001211987"/>
    </source>
</evidence>
<evidence type="ECO:0000256" key="1">
    <source>
        <dbReference type="ARBA" id="ARBA00008857"/>
    </source>
</evidence>
<dbReference type="GO" id="GO:0006310">
    <property type="term" value="P:DNA recombination"/>
    <property type="evidence" value="ECO:0007669"/>
    <property type="project" value="UniProtKB-KW"/>
</dbReference>
<dbReference type="Proteomes" id="UP001211987">
    <property type="component" value="Unassembled WGS sequence"/>
</dbReference>
<accession>A0AB35IQL3</accession>
<proteinExistence type="inferred from homology"/>
<dbReference type="Pfam" id="PF00589">
    <property type="entry name" value="Phage_integrase"/>
    <property type="match status" value="1"/>
</dbReference>
<organism evidence="8 9">
    <name type="scientific">Thomasclavelia ramosa</name>
    <dbReference type="NCBI Taxonomy" id="1547"/>
    <lineage>
        <taxon>Bacteria</taxon>
        <taxon>Bacillati</taxon>
        <taxon>Bacillota</taxon>
        <taxon>Erysipelotrichia</taxon>
        <taxon>Erysipelotrichales</taxon>
        <taxon>Coprobacillaceae</taxon>
        <taxon>Thomasclavelia</taxon>
    </lineage>
</organism>
<dbReference type="InterPro" id="IPR010998">
    <property type="entry name" value="Integrase_recombinase_N"/>
</dbReference>
<dbReference type="RefSeq" id="WP_272019361.1">
    <property type="nucleotide sequence ID" value="NZ_JAQLKE010000061.1"/>
</dbReference>
<dbReference type="PANTHER" id="PTHR30349:SF41">
    <property type="entry name" value="INTEGRASE_RECOMBINASE PROTEIN MJ0367-RELATED"/>
    <property type="match status" value="1"/>
</dbReference>
<gene>
    <name evidence="8" type="ORF">PM738_19125</name>
</gene>
<dbReference type="GO" id="GO:0003677">
    <property type="term" value="F:DNA binding"/>
    <property type="evidence" value="ECO:0007669"/>
    <property type="project" value="UniProtKB-UniRule"/>
</dbReference>
<dbReference type="InterPro" id="IPR050090">
    <property type="entry name" value="Tyrosine_recombinase_XerCD"/>
</dbReference>
<dbReference type="PANTHER" id="PTHR30349">
    <property type="entry name" value="PHAGE INTEGRASE-RELATED"/>
    <property type="match status" value="1"/>
</dbReference>
<dbReference type="GO" id="GO:0015074">
    <property type="term" value="P:DNA integration"/>
    <property type="evidence" value="ECO:0007669"/>
    <property type="project" value="UniProtKB-KW"/>
</dbReference>
<dbReference type="InterPro" id="IPR013762">
    <property type="entry name" value="Integrase-like_cat_sf"/>
</dbReference>
<dbReference type="InterPro" id="IPR004107">
    <property type="entry name" value="Integrase_SAM-like_N"/>
</dbReference>
<dbReference type="Gene3D" id="1.10.443.10">
    <property type="entry name" value="Intergrase catalytic core"/>
    <property type="match status" value="1"/>
</dbReference>
<feature type="domain" description="Tyr recombinase" evidence="6">
    <location>
        <begin position="97"/>
        <end position="298"/>
    </location>
</feature>
<dbReference type="PROSITE" id="PS51900">
    <property type="entry name" value="CB"/>
    <property type="match status" value="1"/>
</dbReference>
<evidence type="ECO:0000259" key="7">
    <source>
        <dbReference type="PROSITE" id="PS51900"/>
    </source>
</evidence>
<dbReference type="PROSITE" id="PS51898">
    <property type="entry name" value="TYR_RECOMBINASE"/>
    <property type="match status" value="1"/>
</dbReference>
<keyword evidence="3 5" id="KW-0238">DNA-binding</keyword>
<dbReference type="EMBL" id="JAQLKE010000061">
    <property type="protein sequence ID" value="MDB7085893.1"/>
    <property type="molecule type" value="Genomic_DNA"/>
</dbReference>